<dbReference type="PROSITE" id="PS50271">
    <property type="entry name" value="ZF_UBP"/>
    <property type="match status" value="1"/>
</dbReference>
<dbReference type="InterPro" id="IPR013083">
    <property type="entry name" value="Znf_RING/FYVE/PHD"/>
</dbReference>
<dbReference type="GO" id="GO:0008270">
    <property type="term" value="F:zinc ion binding"/>
    <property type="evidence" value="ECO:0007669"/>
    <property type="project" value="InterPro"/>
</dbReference>
<dbReference type="RefSeq" id="WP_284528311.1">
    <property type="nucleotide sequence ID" value="NZ_CP137080.1"/>
</dbReference>
<evidence type="ECO:0000313" key="3">
    <source>
        <dbReference type="Proteomes" id="UP001329313"/>
    </source>
</evidence>
<dbReference type="Proteomes" id="UP001329313">
    <property type="component" value="Chromosome"/>
</dbReference>
<dbReference type="Pfam" id="PF02148">
    <property type="entry name" value="zf-UBP"/>
    <property type="match status" value="1"/>
</dbReference>
<gene>
    <name evidence="2" type="ORF">RYJ27_04105</name>
</gene>
<name>A0AAU0ML74_9MICO</name>
<evidence type="ECO:0000313" key="2">
    <source>
        <dbReference type="EMBL" id="WOQ70915.1"/>
    </source>
</evidence>
<dbReference type="KEGG" id="mliy:RYJ27_04105"/>
<evidence type="ECO:0000259" key="1">
    <source>
        <dbReference type="PROSITE" id="PS50271"/>
    </source>
</evidence>
<protein>
    <submittedName>
        <fullName evidence="2">UBP-type zinc finger domain-containing protein</fullName>
    </submittedName>
</protein>
<sequence>MCRTCGKVGCCDSSPMRHARAHVLASGHPIVRSLEPGEDWSWCYVDEAYL</sequence>
<organism evidence="2 3">
    <name type="scientific">Microbacterium limosum</name>
    <dbReference type="NCBI Taxonomy" id="3079935"/>
    <lineage>
        <taxon>Bacteria</taxon>
        <taxon>Bacillati</taxon>
        <taxon>Actinomycetota</taxon>
        <taxon>Actinomycetes</taxon>
        <taxon>Micrococcales</taxon>
        <taxon>Microbacteriaceae</taxon>
        <taxon>Microbacterium</taxon>
    </lineage>
</organism>
<dbReference type="AlphaFoldDB" id="A0AAU0ML74"/>
<feature type="domain" description="UBP-type" evidence="1">
    <location>
        <begin position="1"/>
        <end position="50"/>
    </location>
</feature>
<keyword evidence="3" id="KW-1185">Reference proteome</keyword>
<dbReference type="SUPFAM" id="SSF57850">
    <property type="entry name" value="RING/U-box"/>
    <property type="match status" value="1"/>
</dbReference>
<dbReference type="EMBL" id="CP137080">
    <property type="protein sequence ID" value="WOQ70915.1"/>
    <property type="molecule type" value="Genomic_DNA"/>
</dbReference>
<dbReference type="InterPro" id="IPR001607">
    <property type="entry name" value="Znf_UBP"/>
</dbReference>
<accession>A0AAU0ML74</accession>
<proteinExistence type="predicted"/>
<dbReference type="Gene3D" id="3.30.40.10">
    <property type="entry name" value="Zinc/RING finger domain, C3HC4 (zinc finger)"/>
    <property type="match status" value="1"/>
</dbReference>
<reference evidence="2 3" key="1">
    <citation type="submission" date="2023-10" db="EMBL/GenBank/DDBJ databases">
        <title>Y20.</title>
        <authorList>
            <person name="Zhang G."/>
            <person name="Ding Y."/>
        </authorList>
    </citation>
    <scope>NUCLEOTIDE SEQUENCE [LARGE SCALE GENOMIC DNA]</scope>
    <source>
        <strain evidence="2 3">Y20</strain>
    </source>
</reference>